<name>A0AA38UHY5_9AGAR</name>
<dbReference type="InterPro" id="IPR001810">
    <property type="entry name" value="F-box_dom"/>
</dbReference>
<feature type="region of interest" description="Disordered" evidence="1">
    <location>
        <begin position="1"/>
        <end position="74"/>
    </location>
</feature>
<feature type="compositionally biased region" description="Acidic residues" evidence="1">
    <location>
        <begin position="41"/>
        <end position="65"/>
    </location>
</feature>
<evidence type="ECO:0000259" key="2">
    <source>
        <dbReference type="PROSITE" id="PS50181"/>
    </source>
</evidence>
<dbReference type="Proteomes" id="UP001163846">
    <property type="component" value="Unassembled WGS sequence"/>
</dbReference>
<reference evidence="3" key="1">
    <citation type="submission" date="2022-08" db="EMBL/GenBank/DDBJ databases">
        <authorList>
            <consortium name="DOE Joint Genome Institute"/>
            <person name="Min B."/>
            <person name="Riley R."/>
            <person name="Sierra-Patev S."/>
            <person name="Naranjo-Ortiz M."/>
            <person name="Looney B."/>
            <person name="Konkel Z."/>
            <person name="Slot J.C."/>
            <person name="Sakamoto Y."/>
            <person name="Steenwyk J.L."/>
            <person name="Rokas A."/>
            <person name="Carro J."/>
            <person name="Camarero S."/>
            <person name="Ferreira P."/>
            <person name="Molpeceres G."/>
            <person name="Ruiz-Duenas F.J."/>
            <person name="Serrano A."/>
            <person name="Henrissat B."/>
            <person name="Drula E."/>
            <person name="Hughes K.W."/>
            <person name="Mata J.L."/>
            <person name="Ishikawa N.K."/>
            <person name="Vargas-Isla R."/>
            <person name="Ushijima S."/>
            <person name="Smith C.A."/>
            <person name="Ahrendt S."/>
            <person name="Andreopoulos W."/>
            <person name="He G."/>
            <person name="Labutti K."/>
            <person name="Lipzen A."/>
            <person name="Ng V."/>
            <person name="Sandor L."/>
            <person name="Barry K."/>
            <person name="Martinez A.T."/>
            <person name="Xiao Y."/>
            <person name="Gibbons J.G."/>
            <person name="Terashima K."/>
            <person name="Hibbett D.S."/>
            <person name="Grigoriev I.V."/>
        </authorList>
    </citation>
    <scope>NUCLEOTIDE SEQUENCE</scope>
    <source>
        <strain evidence="3">TFB9207</strain>
    </source>
</reference>
<dbReference type="EMBL" id="MU806023">
    <property type="protein sequence ID" value="KAJ3841905.1"/>
    <property type="molecule type" value="Genomic_DNA"/>
</dbReference>
<feature type="domain" description="F-box" evidence="2">
    <location>
        <begin position="98"/>
        <end position="147"/>
    </location>
</feature>
<evidence type="ECO:0000313" key="4">
    <source>
        <dbReference type="Proteomes" id="UP001163846"/>
    </source>
</evidence>
<proteinExistence type="predicted"/>
<sequence>MLRRSQRVKDKEYSSVCNGTQEPLATALGSNMIPGSKYTRDDEDDIKEDEEDDDDYKGDEEEDDEAPQKKRLRKTVSAMRQRVPEQFRKVRGKLGLLEKLAKEMPLDVILEIFCYLEPGDLLRLARTTRDLRDILMSKSRESIWRLARGNVEELPPRPADLNEPQYANFLFESYCHSCLRSNKRCKITILWNFRMRACRKCLRTFPKVHDARIPGDHPLNAHRYNDIFPTERVIVNNSHRAISNPVIVERYKTEYDALDPQQDRDAWIISKRNERLAIEEHSNCCRRWHSIWLDNRADELAALRKDRKKAILNRLEEIGWRAEAELIIGDDWYDFDDFSSLKSVKQSKKLTDQGWHSIKDEIVEFLSNHRDQRMAYKRGDLLCRRVTRIAGMYSDIFSKADLRGPQPTIGDILCDQLFSEFFLQDPLEYDFTDDDIHSKLLELLPEFVDKWRAAKEQELLEIIQGSLPLATLNDLHLAITFFECEECSSPPLYYPQILYHYCCVKHIRAPLDALEYHFRSSMNYKGPWSHLSIKFNNTYSNRAKALLEKCSLDPDTATSQDIDDANLLFECITCKRDLQFRDGGRYFMRWPLPLLHDQDHTLAINDMDKEEKEVITASEPSISSKWYFPICCAHCHKTSDSWDFHSHLKAKHKDLVDFPESEIPPKLQDIRRHWYWNPHLTLDGFGQPFRYREDSATASVVELNRRAPWTRLVAY</sequence>
<dbReference type="Pfam" id="PF00646">
    <property type="entry name" value="F-box"/>
    <property type="match status" value="1"/>
</dbReference>
<comment type="caution">
    <text evidence="3">The sequence shown here is derived from an EMBL/GenBank/DDBJ whole genome shotgun (WGS) entry which is preliminary data.</text>
</comment>
<organism evidence="3 4">
    <name type="scientific">Lentinula raphanica</name>
    <dbReference type="NCBI Taxonomy" id="153919"/>
    <lineage>
        <taxon>Eukaryota</taxon>
        <taxon>Fungi</taxon>
        <taxon>Dikarya</taxon>
        <taxon>Basidiomycota</taxon>
        <taxon>Agaricomycotina</taxon>
        <taxon>Agaricomycetes</taxon>
        <taxon>Agaricomycetidae</taxon>
        <taxon>Agaricales</taxon>
        <taxon>Marasmiineae</taxon>
        <taxon>Omphalotaceae</taxon>
        <taxon>Lentinula</taxon>
    </lineage>
</organism>
<dbReference type="SMART" id="SM00256">
    <property type="entry name" value="FBOX"/>
    <property type="match status" value="1"/>
</dbReference>
<protein>
    <recommendedName>
        <fullName evidence="2">F-box domain-containing protein</fullName>
    </recommendedName>
</protein>
<dbReference type="SUPFAM" id="SSF81383">
    <property type="entry name" value="F-box domain"/>
    <property type="match status" value="1"/>
</dbReference>
<dbReference type="AlphaFoldDB" id="A0AA38UHY5"/>
<evidence type="ECO:0000256" key="1">
    <source>
        <dbReference type="SAM" id="MobiDB-lite"/>
    </source>
</evidence>
<dbReference type="InterPro" id="IPR036047">
    <property type="entry name" value="F-box-like_dom_sf"/>
</dbReference>
<gene>
    <name evidence="3" type="ORF">F5878DRAFT_722613</name>
</gene>
<keyword evidence="4" id="KW-1185">Reference proteome</keyword>
<evidence type="ECO:0000313" key="3">
    <source>
        <dbReference type="EMBL" id="KAJ3841905.1"/>
    </source>
</evidence>
<dbReference type="PROSITE" id="PS50181">
    <property type="entry name" value="FBOX"/>
    <property type="match status" value="1"/>
</dbReference>
<accession>A0AA38UHY5</accession>